<gene>
    <name evidence="1" type="ORF">ATE80_30835</name>
</gene>
<dbReference type="Proteomes" id="UP000054011">
    <property type="component" value="Unassembled WGS sequence"/>
</dbReference>
<name>A0A100Y043_9ACTN</name>
<comment type="caution">
    <text evidence="1">The sequence shown here is derived from an EMBL/GenBank/DDBJ whole genome shotgun (WGS) entry which is preliminary data.</text>
</comment>
<keyword evidence="2" id="KW-1185">Reference proteome</keyword>
<dbReference type="EMBL" id="LNSV01000196">
    <property type="protein sequence ID" value="KUH35173.1"/>
    <property type="molecule type" value="Genomic_DNA"/>
</dbReference>
<proteinExistence type="predicted"/>
<protein>
    <submittedName>
        <fullName evidence="1">Uncharacterized protein</fullName>
    </submittedName>
</protein>
<evidence type="ECO:0000313" key="2">
    <source>
        <dbReference type="Proteomes" id="UP000054011"/>
    </source>
</evidence>
<accession>A0A100Y043</accession>
<reference evidence="1 2" key="1">
    <citation type="submission" date="2015-11" db="EMBL/GenBank/DDBJ databases">
        <title>Genome-wide analysis reveals the secondary metabolome in Streptomyces kanasensis ZX01.</title>
        <authorList>
            <person name="Zhang G."/>
            <person name="Han L."/>
            <person name="Feng J."/>
            <person name="Zhang X."/>
        </authorList>
    </citation>
    <scope>NUCLEOTIDE SEQUENCE [LARGE SCALE GENOMIC DNA]</scope>
    <source>
        <strain evidence="1 2">ZX01</strain>
    </source>
</reference>
<organism evidence="1 2">
    <name type="scientific">Streptomyces kanasensis</name>
    <dbReference type="NCBI Taxonomy" id="936756"/>
    <lineage>
        <taxon>Bacteria</taxon>
        <taxon>Bacillati</taxon>
        <taxon>Actinomycetota</taxon>
        <taxon>Actinomycetes</taxon>
        <taxon>Kitasatosporales</taxon>
        <taxon>Streptomycetaceae</taxon>
        <taxon>Streptomyces</taxon>
    </lineage>
</organism>
<dbReference type="AlphaFoldDB" id="A0A100Y043"/>
<evidence type="ECO:0000313" key="1">
    <source>
        <dbReference type="EMBL" id="KUH35173.1"/>
    </source>
</evidence>
<sequence length="72" mass="8255">MVITRVLLLQQFQHESRLDTHERYIVAHLSYQRFPVLAGATQQVSWGGWKLAQSITQGMATCNRIEKAFTHG</sequence>